<proteinExistence type="predicted"/>
<dbReference type="Gene3D" id="2.60.40.3940">
    <property type="match status" value="1"/>
</dbReference>
<organism evidence="4">
    <name type="scientific">feces metagenome</name>
    <dbReference type="NCBI Taxonomy" id="1861841"/>
    <lineage>
        <taxon>unclassified sequences</taxon>
        <taxon>metagenomes</taxon>
        <taxon>organismal metagenomes</taxon>
    </lineage>
</organism>
<dbReference type="InterPro" id="IPR048388">
    <property type="entry name" value="Gp37_trimer"/>
</dbReference>
<evidence type="ECO:0000259" key="3">
    <source>
        <dbReference type="Pfam" id="PF21882"/>
    </source>
</evidence>
<reference evidence="4" key="1">
    <citation type="submission" date="2020-09" db="EMBL/GenBank/DDBJ databases">
        <authorList>
            <person name="Eze J.U."/>
            <person name="Rahube T.O."/>
        </authorList>
    </citation>
    <scope>NUCLEOTIDE SEQUENCE</scope>
</reference>
<dbReference type="InterPro" id="IPR051934">
    <property type="entry name" value="Phage_Tail_Fiber_Structural"/>
</dbReference>
<dbReference type="AlphaFoldDB" id="A0A7M2QP04"/>
<feature type="domain" description="Phage tail fibre protein N-terminal" evidence="1">
    <location>
        <begin position="2"/>
        <end position="148"/>
    </location>
</feature>
<name>A0A7M2QP04_9ZZZZ</name>
<dbReference type="InterPro" id="IPR054075">
    <property type="entry name" value="Gp53-like_C"/>
</dbReference>
<dbReference type="Pfam" id="PF21882">
    <property type="entry name" value="Gp53-like_C"/>
    <property type="match status" value="1"/>
</dbReference>
<dbReference type="InterPro" id="IPR022225">
    <property type="entry name" value="Phage_tail_fibre_N"/>
</dbReference>
<feature type="domain" description="Tail fibre protein gp37 trimerization region" evidence="2">
    <location>
        <begin position="347"/>
        <end position="436"/>
    </location>
</feature>
<dbReference type="Gene3D" id="6.20.80.10">
    <property type="match status" value="1"/>
</dbReference>
<dbReference type="EMBL" id="MT993628">
    <property type="protein sequence ID" value="QOV05611.1"/>
    <property type="molecule type" value="Genomic_DNA"/>
</dbReference>
<feature type="domain" description="Putative tail fiber protein gp53-like C-terminal" evidence="3">
    <location>
        <begin position="453"/>
        <end position="541"/>
    </location>
</feature>
<dbReference type="Pfam" id="PF20744">
    <property type="entry name" value="gp37_trimer"/>
    <property type="match status" value="1"/>
</dbReference>
<sequence length="541" mass="56934">MKYFAILTNQGAAKLANATALGTQLKLTHMATGDGNGSLPTPDPAQTKLVNQKRIAPLNMLFVDPGDANQIIAEQVIPENEGGFWIREIGLYDADGTLIAVANCPETYKPLLLEGSARTQTLRMALVVSATSAVSLKIDPAVVLATRKYVDDKVIEVKAYTDNQMKEHIDAANPHKQYAPLASPTFSGAPKAPTPTAGNSTTQIATTAFVQTAITALVNGAPATLDTLKEIAAAINNDPNFSTTINSELAGKQPLDAALTAIAALATSANKLPYFSGVDTVMLTDLTAVGRELIAKGAVTDIRAYLGLGSLAIKNSLTAAEVGAVSKAGDVMSGRLAINADGEAVAIKGTVNEAASYVISRDASNVNQWYVGKGSNDSNDVAFYNYKGENRLFLSETGAVFLSPKTGQQLNLGGSQTNISGMVIPSDYANFDSRYPLKNAASKAVNGWFKDASTGLIYQWGTTDAVYDDTLKTITFPIAFPSACVAFLPTLKRSTTTSNPLGMLSVWGQAMSNASANLVFQSNDGTSDARTGLITYWAVGY</sequence>
<dbReference type="PANTHER" id="PTHR35191:SF1">
    <property type="entry name" value="PROPHAGE SIDE TAIL FIBER PROTEIN HOMOLOG STFQ-RELATED"/>
    <property type="match status" value="1"/>
</dbReference>
<evidence type="ECO:0000259" key="2">
    <source>
        <dbReference type="Pfam" id="PF20744"/>
    </source>
</evidence>
<evidence type="ECO:0000259" key="1">
    <source>
        <dbReference type="Pfam" id="PF12571"/>
    </source>
</evidence>
<dbReference type="Pfam" id="PF12571">
    <property type="entry name" value="Phage_tail_fib"/>
    <property type="match status" value="1"/>
</dbReference>
<accession>A0A7M2QP04</accession>
<dbReference type="PANTHER" id="PTHR35191">
    <property type="entry name" value="PROPHAGE SIDE TAIL FIBER PROTEIN HOMOLOG STFQ-RELATED"/>
    <property type="match status" value="1"/>
</dbReference>
<protein>
    <submittedName>
        <fullName evidence="4">Tail fiber protein</fullName>
    </submittedName>
</protein>
<evidence type="ECO:0000313" key="4">
    <source>
        <dbReference type="EMBL" id="QOV05611.1"/>
    </source>
</evidence>